<dbReference type="OrthoDB" id="10544168at2759"/>
<comment type="caution">
    <text evidence="2">The sequence shown here is derived from an EMBL/GenBank/DDBJ whole genome shotgun (WGS) entry which is preliminary data.</text>
</comment>
<dbReference type="PROSITE" id="PS51257">
    <property type="entry name" value="PROKAR_LIPOPROTEIN"/>
    <property type="match status" value="1"/>
</dbReference>
<proteinExistence type="predicted"/>
<evidence type="ECO:0000313" key="3">
    <source>
        <dbReference type="Proteomes" id="UP000694044"/>
    </source>
</evidence>
<dbReference type="EMBL" id="JAGDFM010000381">
    <property type="protein sequence ID" value="KAG7378983.1"/>
    <property type="molecule type" value="Genomic_DNA"/>
</dbReference>
<feature type="signal peptide" evidence="1">
    <location>
        <begin position="1"/>
        <end position="30"/>
    </location>
</feature>
<keyword evidence="1" id="KW-0732">Signal</keyword>
<feature type="chain" id="PRO_5035889219" description="Pectate lyase" evidence="1">
    <location>
        <begin position="31"/>
        <end position="87"/>
    </location>
</feature>
<evidence type="ECO:0008006" key="4">
    <source>
        <dbReference type="Google" id="ProtNLM"/>
    </source>
</evidence>
<gene>
    <name evidence="2" type="ORF">PHYPSEUDO_009244</name>
</gene>
<protein>
    <recommendedName>
        <fullName evidence="4">Pectate lyase</fullName>
    </recommendedName>
</protein>
<accession>A0A8T1VFQ9</accession>
<reference evidence="2" key="1">
    <citation type="submission" date="2021-02" db="EMBL/GenBank/DDBJ databases">
        <authorList>
            <person name="Palmer J.M."/>
        </authorList>
    </citation>
    <scope>NUCLEOTIDE SEQUENCE</scope>
    <source>
        <strain evidence="2">SCRP734</strain>
    </source>
</reference>
<dbReference type="Proteomes" id="UP000694044">
    <property type="component" value="Unassembled WGS sequence"/>
</dbReference>
<evidence type="ECO:0000256" key="1">
    <source>
        <dbReference type="SAM" id="SignalP"/>
    </source>
</evidence>
<keyword evidence="3" id="KW-1185">Reference proteome</keyword>
<organism evidence="2 3">
    <name type="scientific">Phytophthora pseudosyringae</name>
    <dbReference type="NCBI Taxonomy" id="221518"/>
    <lineage>
        <taxon>Eukaryota</taxon>
        <taxon>Sar</taxon>
        <taxon>Stramenopiles</taxon>
        <taxon>Oomycota</taxon>
        <taxon>Peronosporomycetes</taxon>
        <taxon>Peronosporales</taxon>
        <taxon>Peronosporaceae</taxon>
        <taxon>Phytophthora</taxon>
    </lineage>
</organism>
<sequence>MAPSKNNSRISTKQLFVAALAASVACSAQAAGANNSSSVGHATFGTVTSGSGKCVTGNPNTGGVTRAQVDWVWKNTISKGGGMSPRV</sequence>
<dbReference type="AlphaFoldDB" id="A0A8T1VFQ9"/>
<evidence type="ECO:0000313" key="2">
    <source>
        <dbReference type="EMBL" id="KAG7378983.1"/>
    </source>
</evidence>
<name>A0A8T1VFQ9_9STRA</name>